<protein>
    <submittedName>
        <fullName evidence="2">Uncharacterized protein</fullName>
    </submittedName>
</protein>
<keyword evidence="1" id="KW-0732">Signal</keyword>
<name>A0ABC9WQC7_GRUJA</name>
<sequence length="124" mass="13940">MHGAPLSSIPCAALVLPVFHLASISPQNLVKKKIMKYGVTKSHQESLVWKVLDIEETRKNDACHEEGDGEYITLRSQNESSIKCYGKYSTARYRSLTNPQQSGAWHTEPIDLCRICAVVHLLKM</sequence>
<dbReference type="EMBL" id="BAAFJT010000003">
    <property type="protein sequence ID" value="GAB0187365.1"/>
    <property type="molecule type" value="Genomic_DNA"/>
</dbReference>
<evidence type="ECO:0000313" key="2">
    <source>
        <dbReference type="EMBL" id="GAB0187365.1"/>
    </source>
</evidence>
<organism evidence="2 3">
    <name type="scientific">Grus japonensis</name>
    <name type="common">Japanese crane</name>
    <name type="synonym">Red-crowned crane</name>
    <dbReference type="NCBI Taxonomy" id="30415"/>
    <lineage>
        <taxon>Eukaryota</taxon>
        <taxon>Metazoa</taxon>
        <taxon>Chordata</taxon>
        <taxon>Craniata</taxon>
        <taxon>Vertebrata</taxon>
        <taxon>Euteleostomi</taxon>
        <taxon>Archelosauria</taxon>
        <taxon>Archosauria</taxon>
        <taxon>Dinosauria</taxon>
        <taxon>Saurischia</taxon>
        <taxon>Theropoda</taxon>
        <taxon>Coelurosauria</taxon>
        <taxon>Aves</taxon>
        <taxon>Neognathae</taxon>
        <taxon>Neoaves</taxon>
        <taxon>Gruiformes</taxon>
        <taxon>Gruidae</taxon>
        <taxon>Grus</taxon>
    </lineage>
</organism>
<dbReference type="AlphaFoldDB" id="A0ABC9WQC7"/>
<proteinExistence type="predicted"/>
<accession>A0ABC9WQC7</accession>
<evidence type="ECO:0000313" key="3">
    <source>
        <dbReference type="Proteomes" id="UP001623348"/>
    </source>
</evidence>
<feature type="signal peptide" evidence="1">
    <location>
        <begin position="1"/>
        <end position="26"/>
    </location>
</feature>
<reference evidence="2 3" key="1">
    <citation type="submission" date="2024-06" db="EMBL/GenBank/DDBJ databases">
        <title>The draft genome of Grus japonensis, version 3.</title>
        <authorList>
            <person name="Nabeshima K."/>
            <person name="Suzuki S."/>
            <person name="Onuma M."/>
        </authorList>
    </citation>
    <scope>NUCLEOTIDE SEQUENCE [LARGE SCALE GENOMIC DNA]</scope>
    <source>
        <strain evidence="2 3">451A</strain>
    </source>
</reference>
<comment type="caution">
    <text evidence="2">The sequence shown here is derived from an EMBL/GenBank/DDBJ whole genome shotgun (WGS) entry which is preliminary data.</text>
</comment>
<dbReference type="Proteomes" id="UP001623348">
    <property type="component" value="Unassembled WGS sequence"/>
</dbReference>
<feature type="chain" id="PRO_5044838554" evidence="1">
    <location>
        <begin position="27"/>
        <end position="124"/>
    </location>
</feature>
<gene>
    <name evidence="2" type="ORF">GRJ2_001201800</name>
</gene>
<keyword evidence="3" id="KW-1185">Reference proteome</keyword>
<evidence type="ECO:0000256" key="1">
    <source>
        <dbReference type="SAM" id="SignalP"/>
    </source>
</evidence>